<reference evidence="2 3" key="1">
    <citation type="journal article" date="2020" name="Nat. Food">
        <title>A phased Vanilla planifolia genome enables genetic improvement of flavour and production.</title>
        <authorList>
            <person name="Hasing T."/>
            <person name="Tang H."/>
            <person name="Brym M."/>
            <person name="Khazi F."/>
            <person name="Huang T."/>
            <person name="Chambers A.H."/>
        </authorList>
    </citation>
    <scope>NUCLEOTIDE SEQUENCE [LARGE SCALE GENOMIC DNA]</scope>
    <source>
        <tissue evidence="2">Leaf</tissue>
    </source>
</reference>
<organism evidence="2 3">
    <name type="scientific">Vanilla planifolia</name>
    <name type="common">Vanilla</name>
    <dbReference type="NCBI Taxonomy" id="51239"/>
    <lineage>
        <taxon>Eukaryota</taxon>
        <taxon>Viridiplantae</taxon>
        <taxon>Streptophyta</taxon>
        <taxon>Embryophyta</taxon>
        <taxon>Tracheophyta</taxon>
        <taxon>Spermatophyta</taxon>
        <taxon>Magnoliopsida</taxon>
        <taxon>Liliopsida</taxon>
        <taxon>Asparagales</taxon>
        <taxon>Orchidaceae</taxon>
        <taxon>Vanilloideae</taxon>
        <taxon>Vanilleae</taxon>
        <taxon>Vanilla</taxon>
    </lineage>
</organism>
<comment type="caution">
    <text evidence="2">The sequence shown here is derived from an EMBL/GenBank/DDBJ whole genome shotgun (WGS) entry which is preliminary data.</text>
</comment>
<dbReference type="Proteomes" id="UP000639772">
    <property type="component" value="Chromosome 1"/>
</dbReference>
<dbReference type="Pfam" id="PF23197">
    <property type="entry name" value="IG_AIR9"/>
    <property type="match status" value="1"/>
</dbReference>
<dbReference type="AlphaFoldDB" id="A0A835VL03"/>
<evidence type="ECO:0000313" key="2">
    <source>
        <dbReference type="EMBL" id="KAG0500753.1"/>
    </source>
</evidence>
<gene>
    <name evidence="2" type="ORF">HPP92_000825</name>
</gene>
<dbReference type="OrthoDB" id="1904536at2759"/>
<accession>A0A835VL03</accession>
<feature type="domain" description="AIR9-like A9" evidence="1">
    <location>
        <begin position="106"/>
        <end position="173"/>
    </location>
</feature>
<dbReference type="InterPro" id="IPR056284">
    <property type="entry name" value="AIR9-like_A9"/>
</dbReference>
<proteinExistence type="predicted"/>
<evidence type="ECO:0000313" key="3">
    <source>
        <dbReference type="Proteomes" id="UP000639772"/>
    </source>
</evidence>
<protein>
    <recommendedName>
        <fullName evidence="1">AIR9-like A9 domain-containing protein</fullName>
    </recommendedName>
</protein>
<evidence type="ECO:0000259" key="1">
    <source>
        <dbReference type="Pfam" id="PF23197"/>
    </source>
</evidence>
<sequence length="359" mass="40802">MEVVPQKSYYGGKEGNGEYVWYRTRVRPYEADLVEISSFSKDFFIVGKNVISPTIEDVDSYLVLRWVPTVMMGTKVHMLSQISTNPVMAEHPIVANVRIKDMGTGTFVGEGLYYGGYEGSSMYSWYRQTTEGTNLLIPGATSINYKATDHDYNCRLVLGYTPVRSDSIVGELVMSEASNIVLPGETITAVEVPPQTEDQQHVWRNYKKEIKYQCLAHIGCDMRILVVAFKNVNAPLLMCSEDQGDCISSDISYFARLVAVYTPIREDGVEENYFCFNWIPLPLALETTMFQHNHVRAGHGFLYAAFTRGLGQFQMIRESPFSHCRVALAEDWGDRAFKRHLKKREVNTIRMASFCEDPH</sequence>
<dbReference type="EMBL" id="JADCNM010000001">
    <property type="protein sequence ID" value="KAG0500753.1"/>
    <property type="molecule type" value="Genomic_DNA"/>
</dbReference>
<name>A0A835VL03_VANPL</name>